<dbReference type="InParanoid" id="V5I5A3"/>
<dbReference type="HOGENOM" id="CLU_1061721_0_0_1"/>
<keyword evidence="2" id="KW-1133">Transmembrane helix</keyword>
<sequence>MRAGFSVWPAGCAVAGWPAPGAKAASCEPQADTAISGIARPRDARAAQGAWRHVMAARRRLLQPWTSSTVAGFDAGPSGVCDLHAGPSNLCRCPDQEAKGADGLPSCVISGVTMGASTGLLKTLLVPALISLALYLLLSFLIIPFFRRYHQRYSQYLPLHTISAHTSSLRDRLADALMHLFLPSTWRREAHLIEGQNDSSSIFDEEGENMVGFDPSRREALERRRSTTSDDQPRLSRDLEEGFMDESDEEDEESRRLSRTQR</sequence>
<reference evidence="4" key="1">
    <citation type="journal article" date="2014" name="Genome Announc.">
        <title>Draft genome sequence of the formaldehyde-resistant fungus Byssochlamys spectabilis No. 5 (anamorph Paecilomyces variotii No. 5) (NBRC109023).</title>
        <authorList>
            <person name="Oka T."/>
            <person name="Ekino K."/>
            <person name="Fukuda K."/>
            <person name="Nomura Y."/>
        </authorList>
    </citation>
    <scope>NUCLEOTIDE SEQUENCE [LARGE SCALE GENOMIC DNA]</scope>
    <source>
        <strain evidence="4">No. 5 / NBRC 109023</strain>
    </source>
</reference>
<proteinExistence type="predicted"/>
<feature type="compositionally biased region" description="Acidic residues" evidence="1">
    <location>
        <begin position="241"/>
        <end position="252"/>
    </location>
</feature>
<protein>
    <submittedName>
        <fullName evidence="3">Uncharacterized protein</fullName>
    </submittedName>
</protein>
<keyword evidence="2" id="KW-0472">Membrane</keyword>
<name>V5I5A3_BYSSN</name>
<comment type="caution">
    <text evidence="3">The sequence shown here is derived from an EMBL/GenBank/DDBJ whole genome shotgun (WGS) entry which is preliminary data.</text>
</comment>
<accession>V5I5A3</accession>
<evidence type="ECO:0000256" key="1">
    <source>
        <dbReference type="SAM" id="MobiDB-lite"/>
    </source>
</evidence>
<keyword evidence="4" id="KW-1185">Reference proteome</keyword>
<feature type="compositionally biased region" description="Basic and acidic residues" evidence="1">
    <location>
        <begin position="215"/>
        <end position="240"/>
    </location>
</feature>
<feature type="transmembrane region" description="Helical" evidence="2">
    <location>
        <begin position="124"/>
        <end position="146"/>
    </location>
</feature>
<dbReference type="Proteomes" id="UP000018001">
    <property type="component" value="Unassembled WGS sequence"/>
</dbReference>
<evidence type="ECO:0000313" key="4">
    <source>
        <dbReference type="Proteomes" id="UP000018001"/>
    </source>
</evidence>
<dbReference type="EMBL" id="BAUL01000283">
    <property type="protein sequence ID" value="GAD99175.1"/>
    <property type="molecule type" value="Genomic_DNA"/>
</dbReference>
<evidence type="ECO:0000256" key="2">
    <source>
        <dbReference type="SAM" id="Phobius"/>
    </source>
</evidence>
<gene>
    <name evidence="3" type="ORF">PVAR5_7882</name>
</gene>
<dbReference type="eggNOG" id="ENOG502SSYK">
    <property type="taxonomic scope" value="Eukaryota"/>
</dbReference>
<evidence type="ECO:0000313" key="3">
    <source>
        <dbReference type="EMBL" id="GAD99175.1"/>
    </source>
</evidence>
<feature type="region of interest" description="Disordered" evidence="1">
    <location>
        <begin position="198"/>
        <end position="262"/>
    </location>
</feature>
<dbReference type="OrthoDB" id="5427070at2759"/>
<organism evidence="3 4">
    <name type="scientific">Byssochlamys spectabilis (strain No. 5 / NBRC 109023)</name>
    <name type="common">Paecilomyces variotii</name>
    <dbReference type="NCBI Taxonomy" id="1356009"/>
    <lineage>
        <taxon>Eukaryota</taxon>
        <taxon>Fungi</taxon>
        <taxon>Dikarya</taxon>
        <taxon>Ascomycota</taxon>
        <taxon>Pezizomycotina</taxon>
        <taxon>Eurotiomycetes</taxon>
        <taxon>Eurotiomycetidae</taxon>
        <taxon>Eurotiales</taxon>
        <taxon>Thermoascaceae</taxon>
        <taxon>Paecilomyces</taxon>
    </lineage>
</organism>
<dbReference type="AlphaFoldDB" id="V5I5A3"/>
<keyword evidence="2" id="KW-0812">Transmembrane</keyword>